<dbReference type="STRING" id="525245.HMPREF0044_1097"/>
<dbReference type="Proteomes" id="UP000010301">
    <property type="component" value="Unassembled WGS sequence"/>
</dbReference>
<sequence length="92" mass="10330">MTTRKFTCAIDAHSLPVRTKKKEKKMKKYSIYDTQTSRQALNLLEENLAEAVRPWFMSLNDEAVEAAINALSIPEQRCAAAQFLGLTLVPCA</sequence>
<evidence type="ECO:0000313" key="2">
    <source>
        <dbReference type="Proteomes" id="UP000010301"/>
    </source>
</evidence>
<organism evidence="1 2">
    <name type="scientific">Gleimia coleocanis DSM 15436</name>
    <dbReference type="NCBI Taxonomy" id="525245"/>
    <lineage>
        <taxon>Bacteria</taxon>
        <taxon>Bacillati</taxon>
        <taxon>Actinomycetota</taxon>
        <taxon>Actinomycetes</taxon>
        <taxon>Actinomycetales</taxon>
        <taxon>Actinomycetaceae</taxon>
        <taxon>Gleimia</taxon>
    </lineage>
</organism>
<evidence type="ECO:0000313" key="1">
    <source>
        <dbReference type="EMBL" id="EEH64078.1"/>
    </source>
</evidence>
<accession>C0W0L9</accession>
<dbReference type="eggNOG" id="ENOG5031HS9">
    <property type="taxonomic scope" value="Bacteria"/>
</dbReference>
<name>C0W0L9_9ACTO</name>
<dbReference type="EMBL" id="ACFG01000030">
    <property type="protein sequence ID" value="EEH64078.1"/>
    <property type="molecule type" value="Genomic_DNA"/>
</dbReference>
<protein>
    <submittedName>
        <fullName evidence="1">Uncharacterized protein</fullName>
    </submittedName>
</protein>
<proteinExistence type="predicted"/>
<gene>
    <name evidence="1" type="ORF">HMPREF0044_1097</name>
</gene>
<dbReference type="AlphaFoldDB" id="C0W0L9"/>
<reference evidence="1 2" key="1">
    <citation type="submission" date="2009-01" db="EMBL/GenBank/DDBJ databases">
        <authorList>
            <person name="Qin X."/>
            <person name="Bachman B."/>
            <person name="Battles P."/>
            <person name="Bell A."/>
            <person name="Bess C."/>
            <person name="Bickham C."/>
            <person name="Chaboub L."/>
            <person name="Chen D."/>
            <person name="Coyle M."/>
            <person name="Deiros D.R."/>
            <person name="Dinh H."/>
            <person name="Forbes L."/>
            <person name="Fowler G."/>
            <person name="Francisco L."/>
            <person name="Fu Q."/>
            <person name="Gubbala S."/>
            <person name="Hale W."/>
            <person name="Han Y."/>
            <person name="Hemphill L."/>
            <person name="Highlander S.K."/>
            <person name="Hirani K."/>
            <person name="Hogues M."/>
            <person name="Jackson L."/>
            <person name="Jakkamsetti A."/>
            <person name="Javaid M."/>
            <person name="Jiang H."/>
            <person name="Korchina V."/>
            <person name="Kovar C."/>
            <person name="Lara F."/>
            <person name="Lee S."/>
            <person name="Mata R."/>
            <person name="Mathew T."/>
            <person name="Moen C."/>
            <person name="Morales K."/>
            <person name="Munidasa M."/>
            <person name="Nazareth L."/>
            <person name="Ngo R."/>
            <person name="Nguyen L."/>
            <person name="Okwuonu G."/>
            <person name="Ongeri F."/>
            <person name="Patil S."/>
            <person name="Petrosino J."/>
            <person name="Pham C."/>
            <person name="Pham P."/>
            <person name="Pu L.-L."/>
            <person name="Puazo M."/>
            <person name="Raj R."/>
            <person name="Reid J."/>
            <person name="Rouhana J."/>
            <person name="Saada N."/>
            <person name="Shang Y."/>
            <person name="Simmons D."/>
            <person name="Thornton R."/>
            <person name="Warren J."/>
            <person name="Weissenberger G."/>
            <person name="Zhang J."/>
            <person name="Zhang L."/>
            <person name="Zhou C."/>
            <person name="Zhu D."/>
            <person name="Muzny D."/>
            <person name="Worley K."/>
            <person name="Gibbs R."/>
        </authorList>
    </citation>
    <scope>NUCLEOTIDE SEQUENCE [LARGE SCALE GENOMIC DNA]</scope>
    <source>
        <strain evidence="1 2">DSM 15436</strain>
    </source>
</reference>
<keyword evidence="2" id="KW-1185">Reference proteome</keyword>
<comment type="caution">
    <text evidence="1">The sequence shown here is derived from an EMBL/GenBank/DDBJ whole genome shotgun (WGS) entry which is preliminary data.</text>
</comment>
<dbReference type="HOGENOM" id="CLU_186556_0_0_11"/>